<dbReference type="InterPro" id="IPR013324">
    <property type="entry name" value="RNA_pol_sigma_r3/r4-like"/>
</dbReference>
<keyword evidence="5" id="KW-0804">Transcription</keyword>
<dbReference type="InterPro" id="IPR007627">
    <property type="entry name" value="RNA_pol_sigma70_r2"/>
</dbReference>
<sequence>MASRHVTNERPSRVAASSFLADLHGEHREHLLRFTRRLLPGDPHRAEDVVQECMLRAWRHQEQLAAEGVMVRSWLFTVARNLIVDWIRRDKARPVIFGDDDFDLLPGGGADFADEVVSRCVVDEGLARLTPTQRQALEQVYRLDRTRQGAAAVIGVPVGTIKSRVHNATIAMTEALAGHGVTAACW</sequence>
<evidence type="ECO:0000256" key="3">
    <source>
        <dbReference type="ARBA" id="ARBA00023082"/>
    </source>
</evidence>
<dbReference type="STRING" id="641025.SAMN05421507_1376"/>
<dbReference type="InterPro" id="IPR013249">
    <property type="entry name" value="RNA_pol_sigma70_r4_t2"/>
</dbReference>
<evidence type="ECO:0000256" key="5">
    <source>
        <dbReference type="ARBA" id="ARBA00023163"/>
    </source>
</evidence>
<evidence type="ECO:0000259" key="6">
    <source>
        <dbReference type="Pfam" id="PF04542"/>
    </source>
</evidence>
<dbReference type="Pfam" id="PF08281">
    <property type="entry name" value="Sigma70_r4_2"/>
    <property type="match status" value="1"/>
</dbReference>
<dbReference type="RefSeq" id="WP_090105477.1">
    <property type="nucleotide sequence ID" value="NZ_FNIX01000037.1"/>
</dbReference>
<dbReference type="Pfam" id="PF04542">
    <property type="entry name" value="Sigma70_r2"/>
    <property type="match status" value="1"/>
</dbReference>
<dbReference type="Gene3D" id="1.10.1740.10">
    <property type="match status" value="1"/>
</dbReference>
<organism evidence="8 9">
    <name type="scientific">Lentzea jiangxiensis</name>
    <dbReference type="NCBI Taxonomy" id="641025"/>
    <lineage>
        <taxon>Bacteria</taxon>
        <taxon>Bacillati</taxon>
        <taxon>Actinomycetota</taxon>
        <taxon>Actinomycetes</taxon>
        <taxon>Pseudonocardiales</taxon>
        <taxon>Pseudonocardiaceae</taxon>
        <taxon>Lentzea</taxon>
    </lineage>
</organism>
<dbReference type="PANTHER" id="PTHR43133:SF52">
    <property type="entry name" value="ECF RNA POLYMERASE SIGMA FACTOR SIGL"/>
    <property type="match status" value="1"/>
</dbReference>
<keyword evidence="4" id="KW-0238">DNA-binding</keyword>
<evidence type="ECO:0000259" key="7">
    <source>
        <dbReference type="Pfam" id="PF08281"/>
    </source>
</evidence>
<evidence type="ECO:0000313" key="9">
    <source>
        <dbReference type="Proteomes" id="UP000199691"/>
    </source>
</evidence>
<gene>
    <name evidence="8" type="ORF">SAMN05421507_1376</name>
</gene>
<protein>
    <submittedName>
        <fullName evidence="8">RNA polymerase sigma-70 factor, ECF subfamily</fullName>
    </submittedName>
</protein>
<dbReference type="GO" id="GO:0006352">
    <property type="term" value="P:DNA-templated transcription initiation"/>
    <property type="evidence" value="ECO:0007669"/>
    <property type="project" value="InterPro"/>
</dbReference>
<evidence type="ECO:0000256" key="4">
    <source>
        <dbReference type="ARBA" id="ARBA00023125"/>
    </source>
</evidence>
<dbReference type="OrthoDB" id="9811152at2"/>
<dbReference type="SUPFAM" id="SSF88659">
    <property type="entry name" value="Sigma3 and sigma4 domains of RNA polymerase sigma factors"/>
    <property type="match status" value="1"/>
</dbReference>
<dbReference type="InterPro" id="IPR014284">
    <property type="entry name" value="RNA_pol_sigma-70_dom"/>
</dbReference>
<evidence type="ECO:0000313" key="8">
    <source>
        <dbReference type="EMBL" id="SDP98222.1"/>
    </source>
</evidence>
<dbReference type="SUPFAM" id="SSF88946">
    <property type="entry name" value="Sigma2 domain of RNA polymerase sigma factors"/>
    <property type="match status" value="1"/>
</dbReference>
<comment type="similarity">
    <text evidence="1">Belongs to the sigma-70 factor family. ECF subfamily.</text>
</comment>
<dbReference type="GO" id="GO:0016987">
    <property type="term" value="F:sigma factor activity"/>
    <property type="evidence" value="ECO:0007669"/>
    <property type="project" value="UniProtKB-KW"/>
</dbReference>
<dbReference type="InterPro" id="IPR013325">
    <property type="entry name" value="RNA_pol_sigma_r2"/>
</dbReference>
<dbReference type="EMBL" id="FNIX01000037">
    <property type="protein sequence ID" value="SDP98222.1"/>
    <property type="molecule type" value="Genomic_DNA"/>
</dbReference>
<dbReference type="GO" id="GO:0003677">
    <property type="term" value="F:DNA binding"/>
    <property type="evidence" value="ECO:0007669"/>
    <property type="project" value="UniProtKB-KW"/>
</dbReference>
<dbReference type="NCBIfam" id="TIGR02937">
    <property type="entry name" value="sigma70-ECF"/>
    <property type="match status" value="1"/>
</dbReference>
<name>A0A1H0X5P6_9PSEU</name>
<evidence type="ECO:0000256" key="1">
    <source>
        <dbReference type="ARBA" id="ARBA00010641"/>
    </source>
</evidence>
<dbReference type="AlphaFoldDB" id="A0A1H0X5P6"/>
<dbReference type="PANTHER" id="PTHR43133">
    <property type="entry name" value="RNA POLYMERASE ECF-TYPE SIGMA FACTO"/>
    <property type="match status" value="1"/>
</dbReference>
<reference evidence="9" key="1">
    <citation type="submission" date="2016-10" db="EMBL/GenBank/DDBJ databases">
        <authorList>
            <person name="Varghese N."/>
            <person name="Submissions S."/>
        </authorList>
    </citation>
    <scope>NUCLEOTIDE SEQUENCE [LARGE SCALE GENOMIC DNA]</scope>
    <source>
        <strain evidence="9">CGMCC 4.6609</strain>
    </source>
</reference>
<proteinExistence type="inferred from homology"/>
<accession>A0A1H0X5P6</accession>
<dbReference type="Gene3D" id="1.10.10.10">
    <property type="entry name" value="Winged helix-like DNA-binding domain superfamily/Winged helix DNA-binding domain"/>
    <property type="match status" value="1"/>
</dbReference>
<feature type="domain" description="RNA polymerase sigma factor 70 region 4 type 2" evidence="7">
    <location>
        <begin position="123"/>
        <end position="168"/>
    </location>
</feature>
<keyword evidence="9" id="KW-1185">Reference proteome</keyword>
<dbReference type="InterPro" id="IPR036388">
    <property type="entry name" value="WH-like_DNA-bd_sf"/>
</dbReference>
<keyword evidence="2" id="KW-0805">Transcription regulation</keyword>
<dbReference type="InterPro" id="IPR039425">
    <property type="entry name" value="RNA_pol_sigma-70-like"/>
</dbReference>
<feature type="domain" description="RNA polymerase sigma-70 region 2" evidence="6">
    <location>
        <begin position="26"/>
        <end position="91"/>
    </location>
</feature>
<dbReference type="Proteomes" id="UP000199691">
    <property type="component" value="Unassembled WGS sequence"/>
</dbReference>
<keyword evidence="3" id="KW-0731">Sigma factor</keyword>
<evidence type="ECO:0000256" key="2">
    <source>
        <dbReference type="ARBA" id="ARBA00023015"/>
    </source>
</evidence>